<dbReference type="AlphaFoldDB" id="A0AA36EMI9"/>
<evidence type="ECO:0000313" key="2">
    <source>
        <dbReference type="EMBL" id="CAI9301317.1"/>
    </source>
</evidence>
<protein>
    <submittedName>
        <fullName evidence="2">Uncharacterized protein</fullName>
    </submittedName>
</protein>
<organism evidence="2 3">
    <name type="scientific">Lactuca saligna</name>
    <name type="common">Willowleaf lettuce</name>
    <dbReference type="NCBI Taxonomy" id="75948"/>
    <lineage>
        <taxon>Eukaryota</taxon>
        <taxon>Viridiplantae</taxon>
        <taxon>Streptophyta</taxon>
        <taxon>Embryophyta</taxon>
        <taxon>Tracheophyta</taxon>
        <taxon>Spermatophyta</taxon>
        <taxon>Magnoliopsida</taxon>
        <taxon>eudicotyledons</taxon>
        <taxon>Gunneridae</taxon>
        <taxon>Pentapetalae</taxon>
        <taxon>asterids</taxon>
        <taxon>campanulids</taxon>
        <taxon>Asterales</taxon>
        <taxon>Asteraceae</taxon>
        <taxon>Cichorioideae</taxon>
        <taxon>Cichorieae</taxon>
        <taxon>Lactucinae</taxon>
        <taxon>Lactuca</taxon>
    </lineage>
</organism>
<evidence type="ECO:0000313" key="3">
    <source>
        <dbReference type="Proteomes" id="UP001177003"/>
    </source>
</evidence>
<dbReference type="Proteomes" id="UP001177003">
    <property type="component" value="Chromosome 9"/>
</dbReference>
<sequence length="167" mass="17947">MFHSWSCPCSSITHRVFQLLAYIVPVFLVKLFLDSSLLQSPSFPLTQSPDNISGVFEMVYATSDGGFLGSIAIVNVVLDGMNVLIGKSGRFCSEQVGPSNDRFSSEMPILFAIGDVATPEVKGVLEDRVLFGIFTQMEMADELKGEPRDVGEIAGGGHGRKPGASIT</sequence>
<keyword evidence="3" id="KW-1185">Reference proteome</keyword>
<dbReference type="EMBL" id="OX465085">
    <property type="protein sequence ID" value="CAI9301317.1"/>
    <property type="molecule type" value="Genomic_DNA"/>
</dbReference>
<reference evidence="2" key="1">
    <citation type="submission" date="2023-04" db="EMBL/GenBank/DDBJ databases">
        <authorList>
            <person name="Vijverberg K."/>
            <person name="Xiong W."/>
            <person name="Schranz E."/>
        </authorList>
    </citation>
    <scope>NUCLEOTIDE SEQUENCE</scope>
</reference>
<feature type="region of interest" description="Disordered" evidence="1">
    <location>
        <begin position="147"/>
        <end position="167"/>
    </location>
</feature>
<gene>
    <name evidence="2" type="ORF">LSALG_LOCUS39877</name>
</gene>
<accession>A0AA36EMI9</accession>
<proteinExistence type="predicted"/>
<name>A0AA36EMI9_LACSI</name>
<evidence type="ECO:0000256" key="1">
    <source>
        <dbReference type="SAM" id="MobiDB-lite"/>
    </source>
</evidence>